<evidence type="ECO:0000313" key="2">
    <source>
        <dbReference type="Proteomes" id="UP001065298"/>
    </source>
</evidence>
<keyword evidence="2" id="KW-1185">Reference proteome</keyword>
<accession>A0ACC0QJX7</accession>
<dbReference type="Proteomes" id="UP001065298">
    <property type="component" value="Chromosome 10"/>
</dbReference>
<dbReference type="EMBL" id="CM046512">
    <property type="protein sequence ID" value="KAI8655310.1"/>
    <property type="molecule type" value="Genomic_DNA"/>
</dbReference>
<sequence length="649" mass="72001">MAEDISDWLLQSDTEPYIAFGYAQYLSNVPSNATVWNHLLERSLSLQEVAFSYEEFLDFVKRERRGAGRGPEVWPKVSGLDRLIVMVAVEPHIPADCALSLAMVVHWASDRPSGLSMRVLTVSTSHDCPEMAALVTSKSMPEPKQFLLDITRQQGAPRVKSDIGEESDVEERVKSNVARQDGSQVVVLFASDGPSKHLAISLRAQGWPITSIHRRTPSYSMQLASTTSEEHMCRVLHVQDPIRSPFPLTGFDHVHVVTNSTSTKVVFDAVTGQLTSTLAQTSKHERKEQLAYAYRSQGASSVSVYVDRPAASFLQAGTRLRRLQVSNEHLGGFIAALAGFEAWGIDALQVAGCFVPHMEEYALMTTMKRLIDQGLLRQTTATDYDHRLAYFVAQHTDTTILRQSKLQLASLLAVGVLKVINLPAEMRDALDALALNCWGYTRPLAKQGAIWMALGLWKLAAKQFHDFHEAVSDLTHVPVFGTPLHVSLKESTKVVHTINRLASALKKPHIGLIDLPTADETGELDEAGCLELQTHLFTAFLGQLIAGSPSDGEWYREAVASGTRVVAFQNWVHSFANIDQVHQANGQTVVWGVFNTLLREDRRAWASDWTWIPGSIVAEYWDRRGADVNLFTLLSGQARPLWNSDEVSE</sequence>
<name>A0ACC0QJX7_9HYPO</name>
<comment type="caution">
    <text evidence="1">The sequence shown here is derived from an EMBL/GenBank/DDBJ whole genome shotgun (WGS) entry which is preliminary data.</text>
</comment>
<evidence type="ECO:0000313" key="1">
    <source>
        <dbReference type="EMBL" id="KAI8655310.1"/>
    </source>
</evidence>
<protein>
    <submittedName>
        <fullName evidence="1">Uncharacterized protein</fullName>
    </submittedName>
</protein>
<reference evidence="1" key="1">
    <citation type="submission" date="2022-06" db="EMBL/GenBank/DDBJ databases">
        <title>Fusarium solani species complex genomes reveal bases of compartmentalisation and animal pathogenesis.</title>
        <authorList>
            <person name="Tsai I.J."/>
        </authorList>
    </citation>
    <scope>NUCLEOTIDE SEQUENCE</scope>
    <source>
        <strain evidence="1">Fu6.1</strain>
    </source>
</reference>
<organism evidence="1 2">
    <name type="scientific">Fusarium keratoplasticum</name>
    <dbReference type="NCBI Taxonomy" id="1328300"/>
    <lineage>
        <taxon>Eukaryota</taxon>
        <taxon>Fungi</taxon>
        <taxon>Dikarya</taxon>
        <taxon>Ascomycota</taxon>
        <taxon>Pezizomycotina</taxon>
        <taxon>Sordariomycetes</taxon>
        <taxon>Hypocreomycetidae</taxon>
        <taxon>Hypocreales</taxon>
        <taxon>Nectriaceae</taxon>
        <taxon>Fusarium</taxon>
        <taxon>Fusarium solani species complex</taxon>
    </lineage>
</organism>
<proteinExistence type="predicted"/>
<gene>
    <name evidence="1" type="ORF">NCS57_01279600</name>
</gene>